<sequence>MDAIEALKTRRSIRLYEKKPVPREMIEEIIDAARLAPSANNVQPWEFVVVTDGGMRKRIADLTDYGKFIAQSGACVAVFAEDVKHYLEDGSAATENILVAARALGLGTCWVAGYRKAYGAPIAELLGVPAGFSLVALISLGYPAEEAKPHGKRDLSEVLHWERF</sequence>
<evidence type="ECO:0000313" key="5">
    <source>
        <dbReference type="Proteomes" id="UP001594288"/>
    </source>
</evidence>
<dbReference type="PANTHER" id="PTHR43673:SF10">
    <property type="entry name" value="NADH DEHYDROGENASE_NAD(P)H NITROREDUCTASE XCC3605-RELATED"/>
    <property type="match status" value="1"/>
</dbReference>
<accession>A0ABV6YQR1</accession>
<feature type="domain" description="Nitroreductase" evidence="3">
    <location>
        <begin position="7"/>
        <end position="62"/>
    </location>
</feature>
<evidence type="ECO:0000259" key="3">
    <source>
        <dbReference type="Pfam" id="PF00881"/>
    </source>
</evidence>
<keyword evidence="5" id="KW-1185">Reference proteome</keyword>
<name>A0ABV6YQR1_UNCEI</name>
<evidence type="ECO:0000256" key="1">
    <source>
        <dbReference type="ARBA" id="ARBA00007118"/>
    </source>
</evidence>
<comment type="similarity">
    <text evidence="1">Belongs to the nitroreductase family.</text>
</comment>
<dbReference type="Gene3D" id="3.40.109.10">
    <property type="entry name" value="NADH Oxidase"/>
    <property type="match status" value="1"/>
</dbReference>
<keyword evidence="2" id="KW-0560">Oxidoreductase</keyword>
<evidence type="ECO:0000256" key="2">
    <source>
        <dbReference type="ARBA" id="ARBA00023002"/>
    </source>
</evidence>
<dbReference type="Proteomes" id="UP001594288">
    <property type="component" value="Unassembled WGS sequence"/>
</dbReference>
<dbReference type="EMBL" id="JBHPEI010000148">
    <property type="protein sequence ID" value="MFC1800403.1"/>
    <property type="molecule type" value="Genomic_DNA"/>
</dbReference>
<proteinExistence type="inferred from homology"/>
<comment type="caution">
    <text evidence="4">The sequence shown here is derived from an EMBL/GenBank/DDBJ whole genome shotgun (WGS) entry which is preliminary data.</text>
</comment>
<organism evidence="4 5">
    <name type="scientific">Eiseniibacteriota bacterium</name>
    <dbReference type="NCBI Taxonomy" id="2212470"/>
    <lineage>
        <taxon>Bacteria</taxon>
        <taxon>Candidatus Eiseniibacteriota</taxon>
    </lineage>
</organism>
<feature type="domain" description="Nitroreductase" evidence="3">
    <location>
        <begin position="91"/>
        <end position="142"/>
    </location>
</feature>
<gene>
    <name evidence="4" type="ORF">ACFL2Z_05825</name>
</gene>
<dbReference type="InterPro" id="IPR029479">
    <property type="entry name" value="Nitroreductase"/>
</dbReference>
<dbReference type="PANTHER" id="PTHR43673">
    <property type="entry name" value="NAD(P)H NITROREDUCTASE YDGI-RELATED"/>
    <property type="match status" value="1"/>
</dbReference>
<dbReference type="Pfam" id="PF00881">
    <property type="entry name" value="Nitroreductase"/>
    <property type="match status" value="2"/>
</dbReference>
<dbReference type="SUPFAM" id="SSF55469">
    <property type="entry name" value="FMN-dependent nitroreductase-like"/>
    <property type="match status" value="1"/>
</dbReference>
<protein>
    <submittedName>
        <fullName evidence="4">Nitroreductase family protein</fullName>
    </submittedName>
</protein>
<dbReference type="InterPro" id="IPR000415">
    <property type="entry name" value="Nitroreductase-like"/>
</dbReference>
<evidence type="ECO:0000313" key="4">
    <source>
        <dbReference type="EMBL" id="MFC1800403.1"/>
    </source>
</evidence>
<reference evidence="4 5" key="1">
    <citation type="submission" date="2024-09" db="EMBL/GenBank/DDBJ databases">
        <authorList>
            <person name="D'Angelo T."/>
        </authorList>
    </citation>
    <scope>NUCLEOTIDE SEQUENCE [LARGE SCALE GENOMIC DNA]</scope>
    <source>
        <strain evidence="4">SAG AM-311-F02</strain>
    </source>
</reference>